<protein>
    <submittedName>
        <fullName evidence="3">Smr/MutS family protein</fullName>
    </submittedName>
</protein>
<evidence type="ECO:0000313" key="3">
    <source>
        <dbReference type="EMBL" id="MBI1494004.1"/>
    </source>
</evidence>
<dbReference type="PANTHER" id="PTHR35562:SF2">
    <property type="entry name" value="DNA ENDONUCLEASE SMRA-RELATED"/>
    <property type="match status" value="1"/>
</dbReference>
<organism evidence="3 4">
    <name type="scientific">Halocynthiibacter styelae</name>
    <dbReference type="NCBI Taxonomy" id="2761955"/>
    <lineage>
        <taxon>Bacteria</taxon>
        <taxon>Pseudomonadati</taxon>
        <taxon>Pseudomonadota</taxon>
        <taxon>Alphaproteobacteria</taxon>
        <taxon>Rhodobacterales</taxon>
        <taxon>Paracoccaceae</taxon>
        <taxon>Halocynthiibacter</taxon>
    </lineage>
</organism>
<evidence type="ECO:0000259" key="2">
    <source>
        <dbReference type="PROSITE" id="PS50828"/>
    </source>
</evidence>
<dbReference type="InterPro" id="IPR002625">
    <property type="entry name" value="Smr_dom"/>
</dbReference>
<feature type="region of interest" description="Disordered" evidence="1">
    <location>
        <begin position="32"/>
        <end position="53"/>
    </location>
</feature>
<dbReference type="RefSeq" id="WP_228848804.1">
    <property type="nucleotide sequence ID" value="NZ_JADCKQ010000006.1"/>
</dbReference>
<feature type="domain" description="Smr" evidence="2">
    <location>
        <begin position="109"/>
        <end position="199"/>
    </location>
</feature>
<dbReference type="Gene3D" id="3.30.1370.110">
    <property type="match status" value="1"/>
</dbReference>
<reference evidence="3" key="1">
    <citation type="submission" date="2020-10" db="EMBL/GenBank/DDBJ databases">
        <title>Paenihalocynthiibacter styelae gen. nov., sp. nov., isolated from stalked sea squirt Styela clava.</title>
        <authorList>
            <person name="Kim Y.-O."/>
            <person name="Yoon J.-H."/>
        </authorList>
    </citation>
    <scope>NUCLEOTIDE SEQUENCE</scope>
    <source>
        <strain evidence="3">MYP1-1</strain>
    </source>
</reference>
<dbReference type="AlphaFoldDB" id="A0A8J7LL46"/>
<keyword evidence="4" id="KW-1185">Reference proteome</keyword>
<evidence type="ECO:0000313" key="4">
    <source>
        <dbReference type="Proteomes" id="UP000640583"/>
    </source>
</evidence>
<dbReference type="InterPro" id="IPR036063">
    <property type="entry name" value="Smr_dom_sf"/>
</dbReference>
<sequence>MSRKHGGRSLRPEEEALWNKVADTTNPLDWVSAKKTPLENLSPAPKPVVPEAPRAPLKSFRLGERASSKSAGHVISPTISEQVAGHALQMDKKSFTRLKRGKLLPEARIDLHGMTLNRAHPILNRFILDAHANGLRLVLVITGKGKERDSGGPIPERVGVLRHQVPQWLQMGALRGAVLQVVEAHKKHGGGGAWYVYLRRRR</sequence>
<dbReference type="SMART" id="SM00463">
    <property type="entry name" value="SMR"/>
    <property type="match status" value="1"/>
</dbReference>
<dbReference type="Pfam" id="PF01713">
    <property type="entry name" value="Smr"/>
    <property type="match status" value="1"/>
</dbReference>
<dbReference type="PROSITE" id="PS50828">
    <property type="entry name" value="SMR"/>
    <property type="match status" value="1"/>
</dbReference>
<dbReference type="PANTHER" id="PTHR35562">
    <property type="entry name" value="DNA ENDONUCLEASE SMRA-RELATED"/>
    <property type="match status" value="1"/>
</dbReference>
<evidence type="ECO:0000256" key="1">
    <source>
        <dbReference type="SAM" id="MobiDB-lite"/>
    </source>
</evidence>
<dbReference type="SUPFAM" id="SSF160443">
    <property type="entry name" value="SMR domain-like"/>
    <property type="match status" value="1"/>
</dbReference>
<dbReference type="Proteomes" id="UP000640583">
    <property type="component" value="Unassembled WGS sequence"/>
</dbReference>
<dbReference type="EMBL" id="JADCKQ010000006">
    <property type="protein sequence ID" value="MBI1494004.1"/>
    <property type="molecule type" value="Genomic_DNA"/>
</dbReference>
<comment type="caution">
    <text evidence="3">The sequence shown here is derived from an EMBL/GenBank/DDBJ whole genome shotgun (WGS) entry which is preliminary data.</text>
</comment>
<proteinExistence type="predicted"/>
<name>A0A8J7LL46_9RHOB</name>
<accession>A0A8J7LL46</accession>
<gene>
    <name evidence="3" type="ORF">H1D41_10185</name>
</gene>